<protein>
    <submittedName>
        <fullName evidence="2">Uncharacterized protein</fullName>
    </submittedName>
</protein>
<keyword evidence="3" id="KW-1185">Reference proteome</keyword>
<reference evidence="2" key="1">
    <citation type="submission" date="2021-04" db="EMBL/GenBank/DDBJ databases">
        <title>Draft genome of Fusarium avenaceum strain F156N33, isolated from an atmospheric sample in Virginia.</title>
        <authorList>
            <person name="Yang S."/>
            <person name="Vinatzer B.A."/>
            <person name="Coleman J."/>
        </authorList>
    </citation>
    <scope>NUCLEOTIDE SEQUENCE</scope>
    <source>
        <strain evidence="2">F156N33</strain>
    </source>
</reference>
<feature type="region of interest" description="Disordered" evidence="1">
    <location>
        <begin position="889"/>
        <end position="942"/>
    </location>
</feature>
<evidence type="ECO:0000313" key="2">
    <source>
        <dbReference type="EMBL" id="KAG5663344.1"/>
    </source>
</evidence>
<sequence>MAMTRANEVIDISDDDENDVLPIQEHIWKQTLFKALNGIQAERELVALNRYQEFVNPGLKIRGRQLIPLPLTDHYAEVIKGLCGDVQGSHDAAQNAWELDHTQFELINPAWLSYLNRIAGFITKGLRIKAALLMLQKMTLQGPNPGARNTSGSGQSNRTIGYLTICLPSKHEAGNFHFSSGNRTTEVSTATSSALDLSAFGWFSDTECKVKELVSGYRLTITYELYKNELVQPSNPSSGVGIKRVAEILRMWPWKYSDSKKVLYKLDKKHTTATLSLKDTKDRDRAVCQILSTACDRAGLYMLFAEITCQVEDDMCSKDVTSCIDELYTLDGQHLTSNKELDVEEEVLGFDVEEMSEFEADSDEDEDASEQYLMEEHTTTRRWHDFAVLLIPKVGLLDLVRLGNFESPWRLSRIPQDPEVYYQGLARVIAMALQDLTKTPPDPKASKVASNIISTLCVSPDARQRLITEPLMKWSLQSGDLSLYKLALQKAPMSAVSVLAEYLANTNSSSADTIEWKKWLDYIPDKPIGYFRGIYHDMSPVFQVTSKAVSESFEAWTQTLMDEKIDSEKTWEFGHLNMILDWIRERSHDQEWITTRLLPKVASGHHSQSHGALFVHLLRGIYEQRHQPHFACAKEMYQAIIANSAGELNFPSETIEPTEKGWSVDAPRHDLIFGPFVRLLTECYIIGAMEGICQIIRETFSNLLLERSKWLLVRDPFGVIHCLIIPIIQLFAAGLSPTVSDVMEVLEILIRKIIRIDLPKQTPWVGHWIFRERGCGFCSDCAELDRFLTSPQLVWTFTAPTKRRLHIEHAIGIDNSLQVKTAAQPIPGTLILTKTAPQGQISLQSWNFNHAGLMAVLRPLQREFMMRALGEQRYREIILLEGVTPYAQPPPTTTVGFRRPATEDVPKSAKRRRTFSQSPGAQVKPEPTAKPEPTVKHETLGD</sequence>
<comment type="caution">
    <text evidence="2">The sequence shown here is derived from an EMBL/GenBank/DDBJ whole genome shotgun (WGS) entry which is preliminary data.</text>
</comment>
<evidence type="ECO:0000313" key="3">
    <source>
        <dbReference type="Proteomes" id="UP000782241"/>
    </source>
</evidence>
<organism evidence="2 3">
    <name type="scientific">Fusarium avenaceum</name>
    <dbReference type="NCBI Taxonomy" id="40199"/>
    <lineage>
        <taxon>Eukaryota</taxon>
        <taxon>Fungi</taxon>
        <taxon>Dikarya</taxon>
        <taxon>Ascomycota</taxon>
        <taxon>Pezizomycotina</taxon>
        <taxon>Sordariomycetes</taxon>
        <taxon>Hypocreomycetidae</taxon>
        <taxon>Hypocreales</taxon>
        <taxon>Nectriaceae</taxon>
        <taxon>Fusarium</taxon>
        <taxon>Fusarium tricinctum species complex</taxon>
    </lineage>
</organism>
<dbReference type="EMBL" id="JAGPUO010000004">
    <property type="protein sequence ID" value="KAG5663344.1"/>
    <property type="molecule type" value="Genomic_DNA"/>
</dbReference>
<proteinExistence type="predicted"/>
<name>A0A9P7KVL7_9HYPO</name>
<dbReference type="AlphaFoldDB" id="A0A9P7KVL7"/>
<feature type="compositionally biased region" description="Basic and acidic residues" evidence="1">
    <location>
        <begin position="927"/>
        <end position="942"/>
    </location>
</feature>
<dbReference type="PANTHER" id="PTHR33099:SF7">
    <property type="entry name" value="MYND-TYPE DOMAIN-CONTAINING PROTEIN"/>
    <property type="match status" value="1"/>
</dbReference>
<gene>
    <name evidence="2" type="ORF">KAF25_001280</name>
</gene>
<dbReference type="PANTHER" id="PTHR33099">
    <property type="entry name" value="FE2OG DIOXYGENASE DOMAIN-CONTAINING PROTEIN"/>
    <property type="match status" value="1"/>
</dbReference>
<evidence type="ECO:0000256" key="1">
    <source>
        <dbReference type="SAM" id="MobiDB-lite"/>
    </source>
</evidence>
<dbReference type="Proteomes" id="UP000782241">
    <property type="component" value="Unassembled WGS sequence"/>
</dbReference>
<accession>A0A9P7KVL7</accession>